<name>A0A3D9SVY1_9ACTN</name>
<dbReference type="InterPro" id="IPR012347">
    <property type="entry name" value="Ferritin-like"/>
</dbReference>
<accession>A0A3D9SVY1</accession>
<dbReference type="EMBL" id="QTTT01000001">
    <property type="protein sequence ID" value="REE99968.1"/>
    <property type="molecule type" value="Genomic_DNA"/>
</dbReference>
<evidence type="ECO:0000256" key="1">
    <source>
        <dbReference type="SAM" id="MobiDB-lite"/>
    </source>
</evidence>
<dbReference type="AlphaFoldDB" id="A0A3D9SVY1"/>
<sequence length="208" mass="21667">MKRAFTLLVVPVLAVSLAACGDDSGDATGAPSATTSAAPSGGRAPAGQHNDQDIAFAQDMIPHHRQAIEMSRLAPTRASSPEVKQLATDIEKAQDSEIEQMTAWLTDWGATVPTPGGDGGGHGGHGGGGDTTNGMMSEQDLQELENAKGKAFDTMFLEMMIEHHEGAVTMAGTERTAGRFPPAKTLAAGIISSQTAEIAEMRDLLKNL</sequence>
<evidence type="ECO:0000313" key="4">
    <source>
        <dbReference type="EMBL" id="REE99968.1"/>
    </source>
</evidence>
<evidence type="ECO:0000256" key="2">
    <source>
        <dbReference type="SAM" id="SignalP"/>
    </source>
</evidence>
<keyword evidence="2" id="KW-0732">Signal</keyword>
<dbReference type="RefSeq" id="WP_116025181.1">
    <property type="nucleotide sequence ID" value="NZ_QTTT01000001.1"/>
</dbReference>
<evidence type="ECO:0000313" key="5">
    <source>
        <dbReference type="Proteomes" id="UP000256661"/>
    </source>
</evidence>
<keyword evidence="5" id="KW-1185">Reference proteome</keyword>
<feature type="signal peptide" evidence="2">
    <location>
        <begin position="1"/>
        <end position="21"/>
    </location>
</feature>
<dbReference type="PROSITE" id="PS51257">
    <property type="entry name" value="PROKAR_LIPOPROTEIN"/>
    <property type="match status" value="1"/>
</dbReference>
<dbReference type="OrthoDB" id="26872at2"/>
<dbReference type="Pfam" id="PF03713">
    <property type="entry name" value="DUF305"/>
    <property type="match status" value="1"/>
</dbReference>
<dbReference type="InterPro" id="IPR005183">
    <property type="entry name" value="DUF305_CopM-like"/>
</dbReference>
<organism evidence="4 5">
    <name type="scientific">Thermomonospora umbrina</name>
    <dbReference type="NCBI Taxonomy" id="111806"/>
    <lineage>
        <taxon>Bacteria</taxon>
        <taxon>Bacillati</taxon>
        <taxon>Actinomycetota</taxon>
        <taxon>Actinomycetes</taxon>
        <taxon>Streptosporangiales</taxon>
        <taxon>Thermomonosporaceae</taxon>
        <taxon>Thermomonospora</taxon>
    </lineage>
</organism>
<evidence type="ECO:0000259" key="3">
    <source>
        <dbReference type="Pfam" id="PF03713"/>
    </source>
</evidence>
<gene>
    <name evidence="4" type="ORF">DFJ69_5487</name>
</gene>
<protein>
    <submittedName>
        <fullName evidence="4">Uncharacterized protein (DUF305 family)</fullName>
    </submittedName>
</protein>
<feature type="region of interest" description="Disordered" evidence="1">
    <location>
        <begin position="24"/>
        <end position="49"/>
    </location>
</feature>
<comment type="caution">
    <text evidence="4">The sequence shown here is derived from an EMBL/GenBank/DDBJ whole genome shotgun (WGS) entry which is preliminary data.</text>
</comment>
<feature type="domain" description="DUF305" evidence="3">
    <location>
        <begin position="53"/>
        <end position="205"/>
    </location>
</feature>
<reference evidence="4 5" key="1">
    <citation type="submission" date="2018-08" db="EMBL/GenBank/DDBJ databases">
        <title>Sequencing the genomes of 1000 actinobacteria strains.</title>
        <authorList>
            <person name="Klenk H.-P."/>
        </authorList>
    </citation>
    <scope>NUCLEOTIDE SEQUENCE [LARGE SCALE GENOMIC DNA]</scope>
    <source>
        <strain evidence="4 5">DSM 43927</strain>
    </source>
</reference>
<feature type="compositionally biased region" description="Low complexity" evidence="1">
    <location>
        <begin position="27"/>
        <end position="47"/>
    </location>
</feature>
<feature type="chain" id="PRO_5017688952" evidence="2">
    <location>
        <begin position="22"/>
        <end position="208"/>
    </location>
</feature>
<dbReference type="PANTHER" id="PTHR36933:SF1">
    <property type="entry name" value="SLL0788 PROTEIN"/>
    <property type="match status" value="1"/>
</dbReference>
<proteinExistence type="predicted"/>
<dbReference type="Gene3D" id="1.20.1260.10">
    <property type="match status" value="1"/>
</dbReference>
<dbReference type="Proteomes" id="UP000256661">
    <property type="component" value="Unassembled WGS sequence"/>
</dbReference>
<dbReference type="PANTHER" id="PTHR36933">
    <property type="entry name" value="SLL0788 PROTEIN"/>
    <property type="match status" value="1"/>
</dbReference>